<dbReference type="AlphaFoldDB" id="A0A9X2RG59"/>
<organism evidence="2 3">
    <name type="scientific">Parvularcula maris</name>
    <dbReference type="NCBI Taxonomy" id="2965077"/>
    <lineage>
        <taxon>Bacteria</taxon>
        <taxon>Pseudomonadati</taxon>
        <taxon>Pseudomonadota</taxon>
        <taxon>Alphaproteobacteria</taxon>
        <taxon>Parvularculales</taxon>
        <taxon>Parvularculaceae</taxon>
        <taxon>Parvularcula</taxon>
    </lineage>
</organism>
<evidence type="ECO:0000313" key="3">
    <source>
        <dbReference type="Proteomes" id="UP001142610"/>
    </source>
</evidence>
<name>A0A9X2RG59_9PROT</name>
<dbReference type="PANTHER" id="PTHR46832:SF1">
    <property type="entry name" value="5'-METHYLTHIOADENOSINE_S-ADENOSYLHOMOCYSTEINE NUCLEOSIDASE"/>
    <property type="match status" value="1"/>
</dbReference>
<dbReference type="SUPFAM" id="SSF53167">
    <property type="entry name" value="Purine and uridine phosphorylases"/>
    <property type="match status" value="1"/>
</dbReference>
<proteinExistence type="predicted"/>
<dbReference type="GO" id="GO:0009116">
    <property type="term" value="P:nucleoside metabolic process"/>
    <property type="evidence" value="ECO:0007669"/>
    <property type="project" value="InterPro"/>
</dbReference>
<dbReference type="GO" id="GO:0005829">
    <property type="term" value="C:cytosol"/>
    <property type="evidence" value="ECO:0007669"/>
    <property type="project" value="TreeGrafter"/>
</dbReference>
<sequence>MRLGIVCGLRSEAAALGKVGQGAAISGADTARAYEGTRRLIAEGAEAVVSVGLAGALTRGLQAGALFLPARVVTETGEAFEAASLPGQEGTLLGSDELVVSAAHKRRLQEASGADAVDMESHAAARAASEAGLPFYVIRAISDDAGQSLPAAARGAVTPDGDVDTWRTVLRLLRRPQDLPAMLRLGQQASLGHETLRSAGRDIVLSLTGETGPQ</sequence>
<dbReference type="GO" id="GO:0019284">
    <property type="term" value="P:L-methionine salvage from S-adenosylmethionine"/>
    <property type="evidence" value="ECO:0007669"/>
    <property type="project" value="TreeGrafter"/>
</dbReference>
<dbReference type="PANTHER" id="PTHR46832">
    <property type="entry name" value="5'-METHYLTHIOADENOSINE/S-ADENOSYLHOMOCYSTEINE NUCLEOSIDASE"/>
    <property type="match status" value="1"/>
</dbReference>
<comment type="caution">
    <text evidence="2">The sequence shown here is derived from an EMBL/GenBank/DDBJ whole genome shotgun (WGS) entry which is preliminary data.</text>
</comment>
<dbReference type="GO" id="GO:0008930">
    <property type="term" value="F:methylthioadenosine nucleosidase activity"/>
    <property type="evidence" value="ECO:0007669"/>
    <property type="project" value="TreeGrafter"/>
</dbReference>
<evidence type="ECO:0000313" key="2">
    <source>
        <dbReference type="EMBL" id="MCQ8183780.1"/>
    </source>
</evidence>
<evidence type="ECO:0000259" key="1">
    <source>
        <dbReference type="Pfam" id="PF01048"/>
    </source>
</evidence>
<feature type="domain" description="Nucleoside phosphorylase" evidence="1">
    <location>
        <begin position="84"/>
        <end position="149"/>
    </location>
</feature>
<dbReference type="InterPro" id="IPR000845">
    <property type="entry name" value="Nucleoside_phosphorylase_d"/>
</dbReference>
<accession>A0A9X2RG59</accession>
<gene>
    <name evidence="2" type="ORF">NOG11_00105</name>
</gene>
<dbReference type="EMBL" id="JANIBC010000001">
    <property type="protein sequence ID" value="MCQ8183780.1"/>
    <property type="molecule type" value="Genomic_DNA"/>
</dbReference>
<dbReference type="GO" id="GO:0008782">
    <property type="term" value="F:adenosylhomocysteine nucleosidase activity"/>
    <property type="evidence" value="ECO:0007669"/>
    <property type="project" value="TreeGrafter"/>
</dbReference>
<reference evidence="2" key="1">
    <citation type="submission" date="2022-07" db="EMBL/GenBank/DDBJ databases">
        <title>Parvularcula maris sp. nov., an algicidal bacterium isolated from seawater.</title>
        <authorList>
            <person name="Li F."/>
        </authorList>
    </citation>
    <scope>NUCLEOTIDE SEQUENCE</scope>
    <source>
        <strain evidence="2">BGMRC 0090</strain>
    </source>
</reference>
<dbReference type="Pfam" id="PF01048">
    <property type="entry name" value="PNP_UDP_1"/>
    <property type="match status" value="1"/>
</dbReference>
<protein>
    <recommendedName>
        <fullName evidence="1">Nucleoside phosphorylase domain-containing protein</fullName>
    </recommendedName>
</protein>
<dbReference type="Gene3D" id="3.40.50.1580">
    <property type="entry name" value="Nucleoside phosphorylase domain"/>
    <property type="match status" value="1"/>
</dbReference>
<dbReference type="RefSeq" id="WP_256617583.1">
    <property type="nucleotide sequence ID" value="NZ_JANIBC010000001.1"/>
</dbReference>
<dbReference type="InterPro" id="IPR035994">
    <property type="entry name" value="Nucleoside_phosphorylase_sf"/>
</dbReference>
<keyword evidence="3" id="KW-1185">Reference proteome</keyword>
<dbReference type="Proteomes" id="UP001142610">
    <property type="component" value="Unassembled WGS sequence"/>
</dbReference>